<comment type="caution">
    <text evidence="1">The sequence shown here is derived from an EMBL/GenBank/DDBJ whole genome shotgun (WGS) entry which is preliminary data.</text>
</comment>
<accession>A0A366XSX9</accession>
<keyword evidence="2" id="KW-1185">Reference proteome</keyword>
<dbReference type="EMBL" id="QOCW01000023">
    <property type="protein sequence ID" value="RBW68255.1"/>
    <property type="molecule type" value="Genomic_DNA"/>
</dbReference>
<proteinExistence type="predicted"/>
<organism evidence="1 2">
    <name type="scientific">Bacillus taeanensis</name>
    <dbReference type="NCBI Taxonomy" id="273032"/>
    <lineage>
        <taxon>Bacteria</taxon>
        <taxon>Bacillati</taxon>
        <taxon>Bacillota</taxon>
        <taxon>Bacilli</taxon>
        <taxon>Bacillales</taxon>
        <taxon>Bacillaceae</taxon>
        <taxon>Bacillus</taxon>
    </lineage>
</organism>
<dbReference type="AlphaFoldDB" id="A0A366XSX9"/>
<protein>
    <submittedName>
        <fullName evidence="1">Uncharacterized protein</fullName>
    </submittedName>
</protein>
<gene>
    <name evidence="1" type="ORF">DS031_17945</name>
</gene>
<sequence length="162" mass="19321">MKTCPYCGKEVQSYKGNYYCDFCTMVVYCKDVQEEGKRKNLMPNHLPDLEDVKKSTPELMTYSTIELLYMLKLARKERATVYGNRYTFIQARKLTEDPHFQQGEQQMYQEYEYYTRKCFVLENLIRGRLGYYPQKLTDSYLQNLAERMEQSAQKPMVIKNSS</sequence>
<evidence type="ECO:0000313" key="2">
    <source>
        <dbReference type="Proteomes" id="UP000253314"/>
    </source>
</evidence>
<dbReference type="OrthoDB" id="2617774at2"/>
<name>A0A366XSX9_9BACI</name>
<reference evidence="1 2" key="1">
    <citation type="submission" date="2018-07" db="EMBL/GenBank/DDBJ databases">
        <title>Lottiidibacillus patelloidae gen. nov., sp. nov., isolated from the intestinal tract of a marine limpet and the reclassification of B. taeanensis BH030017T, B. algicola KMM 3737T and B. hwajinpoensis SW-72T as genus Lottiidibacillus.</title>
        <authorList>
            <person name="Liu R."/>
            <person name="Huang Z."/>
        </authorList>
    </citation>
    <scope>NUCLEOTIDE SEQUENCE [LARGE SCALE GENOMIC DNA]</scope>
    <source>
        <strain evidence="1 2">BH030017</strain>
    </source>
</reference>
<dbReference type="RefSeq" id="WP_113807433.1">
    <property type="nucleotide sequence ID" value="NZ_QOCW01000023.1"/>
</dbReference>
<dbReference type="Proteomes" id="UP000253314">
    <property type="component" value="Unassembled WGS sequence"/>
</dbReference>
<evidence type="ECO:0000313" key="1">
    <source>
        <dbReference type="EMBL" id="RBW68255.1"/>
    </source>
</evidence>